<reference evidence="1 2" key="1">
    <citation type="submission" date="2018-06" db="EMBL/GenBank/DDBJ databases">
        <title>The Genome of Cuscuta australis (Dodder) Provides Insight into the Evolution of Plant Parasitism.</title>
        <authorList>
            <person name="Liu H."/>
        </authorList>
    </citation>
    <scope>NUCLEOTIDE SEQUENCE [LARGE SCALE GENOMIC DNA]</scope>
    <source>
        <strain evidence="2">cv. Yunnan</strain>
        <tissue evidence="1">Vines</tissue>
    </source>
</reference>
<protein>
    <submittedName>
        <fullName evidence="1">Uncharacterized protein</fullName>
    </submittedName>
</protein>
<name>A0A328DGG4_9ASTE</name>
<evidence type="ECO:0000313" key="2">
    <source>
        <dbReference type="Proteomes" id="UP000249390"/>
    </source>
</evidence>
<evidence type="ECO:0000313" key="1">
    <source>
        <dbReference type="EMBL" id="RAL43281.1"/>
    </source>
</evidence>
<gene>
    <name evidence="1" type="ORF">DM860_015171</name>
</gene>
<keyword evidence="2" id="KW-1185">Reference proteome</keyword>
<dbReference type="Proteomes" id="UP000249390">
    <property type="component" value="Unassembled WGS sequence"/>
</dbReference>
<dbReference type="EMBL" id="NQVE01000159">
    <property type="protein sequence ID" value="RAL43281.1"/>
    <property type="molecule type" value="Genomic_DNA"/>
</dbReference>
<accession>A0A328DGG4</accession>
<organism evidence="1 2">
    <name type="scientific">Cuscuta australis</name>
    <dbReference type="NCBI Taxonomy" id="267555"/>
    <lineage>
        <taxon>Eukaryota</taxon>
        <taxon>Viridiplantae</taxon>
        <taxon>Streptophyta</taxon>
        <taxon>Embryophyta</taxon>
        <taxon>Tracheophyta</taxon>
        <taxon>Spermatophyta</taxon>
        <taxon>Magnoliopsida</taxon>
        <taxon>eudicotyledons</taxon>
        <taxon>Gunneridae</taxon>
        <taxon>Pentapetalae</taxon>
        <taxon>asterids</taxon>
        <taxon>lamiids</taxon>
        <taxon>Solanales</taxon>
        <taxon>Convolvulaceae</taxon>
        <taxon>Cuscuteae</taxon>
        <taxon>Cuscuta</taxon>
        <taxon>Cuscuta subgen. Grammica</taxon>
        <taxon>Cuscuta sect. Cleistogrammica</taxon>
    </lineage>
</organism>
<sequence length="366" mass="41937">MCSDRVPWMTFRFLFLLRRSAVLGLILRGRLGSSGSTRSSASSPQPVKGAHWNRFHPQLLLGRLVLIPSFVSQSLECRPFGSFWLESLAFQLLQGLRHISVLVFVVHRMHVPVRCYSGVGPLRSTPSRPGRASLINFPNQIRRNDQPDNAGWLEWCGEPGYVWERRTLGQGLWIQARNERGKPSWLLEHGHELSKALKHLGMHRVNGPGKVWRKNRDISYWGSERAGCTGRTVLPAEISGRIEESKKFAKEERRVTIEEGRKMRGDDKGRRKDWEEAKTMENGDEVWRWWRRLYRKPGNPRFADLPPRTYSDCHLRRGFERNREGIRNIGSVQSLSSCISAAINKGPLTGNCNLLRMEASGGEQIH</sequence>
<proteinExistence type="predicted"/>
<comment type="caution">
    <text evidence="1">The sequence shown here is derived from an EMBL/GenBank/DDBJ whole genome shotgun (WGS) entry which is preliminary data.</text>
</comment>
<dbReference type="AlphaFoldDB" id="A0A328DGG4"/>